<protein>
    <submittedName>
        <fullName evidence="1">Uncharacterized protein</fullName>
    </submittedName>
</protein>
<keyword evidence="2" id="KW-1185">Reference proteome</keyword>
<evidence type="ECO:0000313" key="2">
    <source>
        <dbReference type="Proteomes" id="UP000005744"/>
    </source>
</evidence>
<accession>I3CL83</accession>
<sequence length="72" mass="8045">MTDKAYIDVEILFHQLRKKLLIIESACFSLNEILYENRGVYSNHAISALAGDALDDLGAIEDAMDAKMSQKI</sequence>
<dbReference type="AlphaFoldDB" id="I3CL83"/>
<dbReference type="Proteomes" id="UP000005744">
    <property type="component" value="Unassembled WGS sequence"/>
</dbReference>
<dbReference type="HOGENOM" id="CLU_2714203_0_0_6"/>
<name>I3CL83_9GAMM</name>
<dbReference type="RefSeq" id="WP_002682439.1">
    <property type="nucleotide sequence ID" value="NZ_JH600069.1"/>
</dbReference>
<gene>
    <name evidence="1" type="ORF">BegalDRAFT_0009</name>
</gene>
<evidence type="ECO:0000313" key="1">
    <source>
        <dbReference type="EMBL" id="EIJ44376.1"/>
    </source>
</evidence>
<dbReference type="EMBL" id="JH600069">
    <property type="protein sequence ID" value="EIJ44376.1"/>
    <property type="molecule type" value="Genomic_DNA"/>
</dbReference>
<proteinExistence type="predicted"/>
<reference evidence="1 2" key="1">
    <citation type="submission" date="2011-11" db="EMBL/GenBank/DDBJ databases">
        <title>Improved High-Quality Draft sequence of Beggiatoa alba B18lD.</title>
        <authorList>
            <consortium name="US DOE Joint Genome Institute"/>
            <person name="Lucas S."/>
            <person name="Han J."/>
            <person name="Lapidus A."/>
            <person name="Cheng J.-F."/>
            <person name="Goodwin L."/>
            <person name="Pitluck S."/>
            <person name="Peters L."/>
            <person name="Mikhailova N."/>
            <person name="Held B."/>
            <person name="Detter J.C."/>
            <person name="Han C."/>
            <person name="Tapia R."/>
            <person name="Land M."/>
            <person name="Hauser L."/>
            <person name="Kyrpides N."/>
            <person name="Ivanova N."/>
            <person name="Pagani I."/>
            <person name="Samuel K."/>
            <person name="Teske A."/>
            <person name="Mueller J."/>
            <person name="Woyke T."/>
        </authorList>
    </citation>
    <scope>NUCLEOTIDE SEQUENCE [LARGE SCALE GENOMIC DNA]</scope>
    <source>
        <strain evidence="1 2">B18LD</strain>
    </source>
</reference>
<dbReference type="STRING" id="395493.BegalDRAFT_0009"/>
<organism evidence="1 2">
    <name type="scientific">Beggiatoa alba B18LD</name>
    <dbReference type="NCBI Taxonomy" id="395493"/>
    <lineage>
        <taxon>Bacteria</taxon>
        <taxon>Pseudomonadati</taxon>
        <taxon>Pseudomonadota</taxon>
        <taxon>Gammaproteobacteria</taxon>
        <taxon>Thiotrichales</taxon>
        <taxon>Thiotrichaceae</taxon>
        <taxon>Beggiatoa</taxon>
    </lineage>
</organism>